<organism evidence="1">
    <name type="scientific">Arundo donax</name>
    <name type="common">Giant reed</name>
    <name type="synonym">Donax arundinaceus</name>
    <dbReference type="NCBI Taxonomy" id="35708"/>
    <lineage>
        <taxon>Eukaryota</taxon>
        <taxon>Viridiplantae</taxon>
        <taxon>Streptophyta</taxon>
        <taxon>Embryophyta</taxon>
        <taxon>Tracheophyta</taxon>
        <taxon>Spermatophyta</taxon>
        <taxon>Magnoliopsida</taxon>
        <taxon>Liliopsida</taxon>
        <taxon>Poales</taxon>
        <taxon>Poaceae</taxon>
        <taxon>PACMAD clade</taxon>
        <taxon>Arundinoideae</taxon>
        <taxon>Arundineae</taxon>
        <taxon>Arundo</taxon>
    </lineage>
</organism>
<accession>A0A0A8Z8A6</accession>
<reference evidence="1" key="2">
    <citation type="journal article" date="2015" name="Data Brief">
        <title>Shoot transcriptome of the giant reed, Arundo donax.</title>
        <authorList>
            <person name="Barrero R.A."/>
            <person name="Guerrero F.D."/>
            <person name="Moolhuijzen P."/>
            <person name="Goolsby J.A."/>
            <person name="Tidwell J."/>
            <person name="Bellgard S.E."/>
            <person name="Bellgard M.I."/>
        </authorList>
    </citation>
    <scope>NUCLEOTIDE SEQUENCE</scope>
    <source>
        <tissue evidence="1">Shoot tissue taken approximately 20 cm above the soil surface</tissue>
    </source>
</reference>
<dbReference type="AlphaFoldDB" id="A0A0A8Z8A6"/>
<name>A0A0A8Z8A6_ARUDO</name>
<proteinExistence type="predicted"/>
<sequence>MFYWTRQFIKQLMCKGEGLKGEHCKDENNNF</sequence>
<reference evidence="1" key="1">
    <citation type="submission" date="2014-09" db="EMBL/GenBank/DDBJ databases">
        <authorList>
            <person name="Magalhaes I.L.F."/>
            <person name="Oliveira U."/>
            <person name="Santos F.R."/>
            <person name="Vidigal T.H.D.A."/>
            <person name="Brescovit A.D."/>
            <person name="Santos A.J."/>
        </authorList>
    </citation>
    <scope>NUCLEOTIDE SEQUENCE</scope>
    <source>
        <tissue evidence="1">Shoot tissue taken approximately 20 cm above the soil surface</tissue>
    </source>
</reference>
<dbReference type="EMBL" id="GBRH01262296">
    <property type="protein sequence ID" value="JAD35599.1"/>
    <property type="molecule type" value="Transcribed_RNA"/>
</dbReference>
<evidence type="ECO:0000313" key="1">
    <source>
        <dbReference type="EMBL" id="JAD35599.1"/>
    </source>
</evidence>
<protein>
    <submittedName>
        <fullName evidence="1">Uncharacterized protein</fullName>
    </submittedName>
</protein>